<evidence type="ECO:0000313" key="2">
    <source>
        <dbReference type="EMBL" id="NML74536.1"/>
    </source>
</evidence>
<feature type="transmembrane region" description="Helical" evidence="1">
    <location>
        <begin position="211"/>
        <end position="230"/>
    </location>
</feature>
<dbReference type="AlphaFoldDB" id="A0A7Y0FW68"/>
<feature type="transmembrane region" description="Helical" evidence="1">
    <location>
        <begin position="236"/>
        <end position="259"/>
    </location>
</feature>
<proteinExistence type="predicted"/>
<keyword evidence="1" id="KW-0812">Transmembrane</keyword>
<dbReference type="RefSeq" id="WP_169590040.1">
    <property type="nucleotide sequence ID" value="NZ_JABBGK010000002.1"/>
</dbReference>
<keyword evidence="1" id="KW-0472">Membrane</keyword>
<dbReference type="Proteomes" id="UP000541470">
    <property type="component" value="Unassembled WGS sequence"/>
</dbReference>
<sequence>MWDFSIGKALGVLLHTAPFILIRMAIYFGITLAYLLATGGGAGVGYGIGQVSEEPESFAVWGGIIGFGIVSFALYWVREYILYMVKAAHIAVMVELVDGRSVMPDGKGQIAHGQAVVQARFGEANVLFVLDQLIKGVIRAITGLVGGIGMLLPGLDGLVRFVNTVIRLSLTYVDEIILAYNIRTNSQNPWESGRQGLVLYAQNGGRMVKNAVWLALFLWLLTAVIFLVLIGPAATVVYLFPGAASGFAVAIAVIAALAFKAAVLEPFAIAALMEVYFKTIEGQTPNPDWDAKLAATSKKFAEIRDKAIAGPGRQIA</sequence>
<accession>A0A7Y0FW68</accession>
<feature type="transmembrane region" description="Helical" evidence="1">
    <location>
        <begin position="12"/>
        <end position="37"/>
    </location>
</feature>
<gene>
    <name evidence="2" type="ORF">HHL25_10420</name>
</gene>
<reference evidence="2 3" key="1">
    <citation type="submission" date="2020-04" db="EMBL/GenBank/DDBJ databases">
        <title>Rhizobium sp. S-51 isolated from soil.</title>
        <authorList>
            <person name="Dahal R.H."/>
        </authorList>
    </citation>
    <scope>NUCLEOTIDE SEQUENCE [LARGE SCALE GENOMIC DNA]</scope>
    <source>
        <strain evidence="2 3">S-51</strain>
    </source>
</reference>
<feature type="transmembrane region" description="Helical" evidence="1">
    <location>
        <begin position="57"/>
        <end position="77"/>
    </location>
</feature>
<evidence type="ECO:0000313" key="3">
    <source>
        <dbReference type="Proteomes" id="UP000541470"/>
    </source>
</evidence>
<comment type="caution">
    <text evidence="2">The sequence shown here is derived from an EMBL/GenBank/DDBJ whole genome shotgun (WGS) entry which is preliminary data.</text>
</comment>
<dbReference type="EMBL" id="JABBGK010000002">
    <property type="protein sequence ID" value="NML74536.1"/>
    <property type="molecule type" value="Genomic_DNA"/>
</dbReference>
<name>A0A7Y0FW68_9HYPH</name>
<protein>
    <submittedName>
        <fullName evidence="2">Uncharacterized protein</fullName>
    </submittedName>
</protein>
<organism evidence="2 3">
    <name type="scientific">Rhizobium terricola</name>
    <dbReference type="NCBI Taxonomy" id="2728849"/>
    <lineage>
        <taxon>Bacteria</taxon>
        <taxon>Pseudomonadati</taxon>
        <taxon>Pseudomonadota</taxon>
        <taxon>Alphaproteobacteria</taxon>
        <taxon>Hyphomicrobiales</taxon>
        <taxon>Rhizobiaceae</taxon>
        <taxon>Rhizobium/Agrobacterium group</taxon>
        <taxon>Rhizobium</taxon>
    </lineage>
</organism>
<keyword evidence="3" id="KW-1185">Reference proteome</keyword>
<keyword evidence="1" id="KW-1133">Transmembrane helix</keyword>
<evidence type="ECO:0000256" key="1">
    <source>
        <dbReference type="SAM" id="Phobius"/>
    </source>
</evidence>